<reference evidence="1" key="1">
    <citation type="submission" date="2020-05" db="EMBL/GenBank/DDBJ databases">
        <authorList>
            <person name="Chiriac C."/>
            <person name="Salcher M."/>
            <person name="Ghai R."/>
            <person name="Kavagutti S V."/>
        </authorList>
    </citation>
    <scope>NUCLEOTIDE SEQUENCE</scope>
</reference>
<sequence>MFIEVLLGKRSVMFDVVWAYAPRRVGYTVMVGSIPSKAADRALVQAISEQDL</sequence>
<gene>
    <name evidence="1" type="ORF">UFOPK3576_01146</name>
</gene>
<proteinExistence type="predicted"/>
<dbReference type="AlphaFoldDB" id="A0A6J7GST4"/>
<dbReference type="EMBL" id="CAFBMO010000048">
    <property type="protein sequence ID" value="CAB4911401.1"/>
    <property type="molecule type" value="Genomic_DNA"/>
</dbReference>
<organism evidence="1">
    <name type="scientific">freshwater metagenome</name>
    <dbReference type="NCBI Taxonomy" id="449393"/>
    <lineage>
        <taxon>unclassified sequences</taxon>
        <taxon>metagenomes</taxon>
        <taxon>ecological metagenomes</taxon>
    </lineage>
</organism>
<accession>A0A6J7GST4</accession>
<evidence type="ECO:0000313" key="1">
    <source>
        <dbReference type="EMBL" id="CAB4911401.1"/>
    </source>
</evidence>
<protein>
    <submittedName>
        <fullName evidence="1">Unannotated protein</fullName>
    </submittedName>
</protein>
<name>A0A6J7GST4_9ZZZZ</name>